<dbReference type="InterPro" id="IPR008565">
    <property type="entry name" value="TtsA-like_GH18_dom"/>
</dbReference>
<dbReference type="Pfam" id="PF05838">
    <property type="entry name" value="Glyco_hydro_108"/>
    <property type="match status" value="1"/>
</dbReference>
<dbReference type="CDD" id="cd13926">
    <property type="entry name" value="N-acetylmuramidase_GH108"/>
    <property type="match status" value="1"/>
</dbReference>
<feature type="domain" description="TtsA-like Glycoside hydrolase family 108" evidence="1">
    <location>
        <begin position="8"/>
        <end position="93"/>
    </location>
</feature>
<dbReference type="SUPFAM" id="SSF53955">
    <property type="entry name" value="Lysozyme-like"/>
    <property type="match status" value="1"/>
</dbReference>
<protein>
    <submittedName>
        <fullName evidence="2">ZliS Lysozyme family protein</fullName>
    </submittedName>
</protein>
<evidence type="ECO:0000313" key="2">
    <source>
        <dbReference type="EMBL" id="CAB5178718.1"/>
    </source>
</evidence>
<evidence type="ECO:0000259" key="1">
    <source>
        <dbReference type="Pfam" id="PF05838"/>
    </source>
</evidence>
<accession>A0A6J7WGA5</accession>
<organism evidence="2">
    <name type="scientific">uncultured Caudovirales phage</name>
    <dbReference type="NCBI Taxonomy" id="2100421"/>
    <lineage>
        <taxon>Viruses</taxon>
        <taxon>Duplodnaviria</taxon>
        <taxon>Heunggongvirae</taxon>
        <taxon>Uroviricota</taxon>
        <taxon>Caudoviricetes</taxon>
        <taxon>Peduoviridae</taxon>
        <taxon>Maltschvirus</taxon>
        <taxon>Maltschvirus maltsch</taxon>
    </lineage>
</organism>
<gene>
    <name evidence="2" type="ORF">UFOVP156_28</name>
</gene>
<dbReference type="Gene3D" id="1.20.141.10">
    <property type="entry name" value="Chitosanase, subunit A, domain 1"/>
    <property type="match status" value="1"/>
</dbReference>
<reference evidence="2" key="1">
    <citation type="submission" date="2020-05" db="EMBL/GenBank/DDBJ databases">
        <authorList>
            <person name="Chiriac C."/>
            <person name="Salcher M."/>
            <person name="Ghai R."/>
            <person name="Kavagutti S V."/>
        </authorList>
    </citation>
    <scope>NUCLEOTIDE SEQUENCE</scope>
</reference>
<dbReference type="InterPro" id="IPR023346">
    <property type="entry name" value="Lysozyme-like_dom_sf"/>
</dbReference>
<proteinExistence type="predicted"/>
<dbReference type="EMBL" id="LR798205">
    <property type="protein sequence ID" value="CAB5178718.1"/>
    <property type="molecule type" value="Genomic_DNA"/>
</dbReference>
<sequence>MDFDMAFERLIGHEGGYSDDSRDLGNWTGGKVGAGELKGTKYGIAAHAYPHLEIKNLTLEQAKSIYRSDYWEVLGQAHPSIKFQLFDAAVNHGRGNAIRFLQRAVKVADDGAWGQVSQAALDGMEHNDVLLRFIAYRFKFWASLTIFDTYGRGWTNRGADDLLYAAEDN</sequence>
<name>A0A6J7WGA5_9CAUD</name>